<name>H8FUZ6_MAGML</name>
<dbReference type="eggNOG" id="COG4386">
    <property type="taxonomic scope" value="Bacteria"/>
</dbReference>
<reference evidence="5 6" key="1">
    <citation type="journal article" date="2012" name="J. Bacteriol.">
        <title>Draft Genome Sequence of the Purple Photosynthetic Bacterium Phaeospirillum molischianum DSM120, a Particularly Versatile Bacterium.</title>
        <authorList>
            <person name="Duquesne K."/>
            <person name="Prima V."/>
            <person name="Ji B."/>
            <person name="Rouy Z."/>
            <person name="Medigue C."/>
            <person name="Talla E."/>
            <person name="Sturgis J.N."/>
        </authorList>
    </citation>
    <scope>NUCLEOTIDE SEQUENCE [LARGE SCALE GENOMIC DNA]</scope>
    <source>
        <strain evidence="6">DSM120</strain>
    </source>
</reference>
<dbReference type="InterPro" id="IPR020287">
    <property type="entry name" value="Tail_sheath_C"/>
</dbReference>
<dbReference type="InterPro" id="IPR035326">
    <property type="entry name" value="Beta_sandwich_Seath"/>
</dbReference>
<evidence type="ECO:0000259" key="2">
    <source>
        <dbReference type="Pfam" id="PF04984"/>
    </source>
</evidence>
<dbReference type="Pfam" id="PF17481">
    <property type="entry name" value="Phage_sheath_domII"/>
    <property type="match status" value="1"/>
</dbReference>
<dbReference type="EMBL" id="CAHP01000028">
    <property type="protein sequence ID" value="CCG42184.1"/>
    <property type="molecule type" value="Genomic_DNA"/>
</dbReference>
<evidence type="ECO:0000313" key="6">
    <source>
        <dbReference type="Proteomes" id="UP000004169"/>
    </source>
</evidence>
<dbReference type="Pfam" id="PF17482">
    <property type="entry name" value="Phage_sheath_1C"/>
    <property type="match status" value="1"/>
</dbReference>
<dbReference type="RefSeq" id="WP_002729827.1">
    <property type="nucleotide sequence ID" value="NZ_CAHP01000028.1"/>
</dbReference>
<dbReference type="AlphaFoldDB" id="H8FUZ6"/>
<dbReference type="PIRSF" id="PIRSF007349">
    <property type="entry name" value="Tsp_L"/>
    <property type="match status" value="1"/>
</dbReference>
<feature type="domain" description="Tail sheath protein C-terminal" evidence="4">
    <location>
        <begin position="378"/>
        <end position="488"/>
    </location>
</feature>
<dbReference type="Proteomes" id="UP000004169">
    <property type="component" value="Unassembled WGS sequence"/>
</dbReference>
<dbReference type="InterPro" id="IPR007067">
    <property type="entry name" value="Tail_sheath"/>
</dbReference>
<feature type="domain" description="Tail sheath protein subtilisin-like" evidence="2">
    <location>
        <begin position="206"/>
        <end position="369"/>
    </location>
</feature>
<gene>
    <name evidence="5" type="ORF">PHAMO_340057</name>
</gene>
<protein>
    <submittedName>
        <fullName evidence="5">Mu-like prophage FluMu tail sheath protein</fullName>
    </submittedName>
</protein>
<dbReference type="OrthoDB" id="5442644at2"/>
<organism evidence="5 6">
    <name type="scientific">Magnetospirillum molischianum DSM 120</name>
    <dbReference type="NCBI Taxonomy" id="1150626"/>
    <lineage>
        <taxon>Bacteria</taxon>
        <taxon>Pseudomonadati</taxon>
        <taxon>Pseudomonadota</taxon>
        <taxon>Alphaproteobacteria</taxon>
        <taxon>Rhodospirillales</taxon>
        <taxon>Rhodospirillaceae</taxon>
        <taxon>Magnetospirillum</taxon>
    </lineage>
</organism>
<proteinExistence type="inferred from homology"/>
<comment type="similarity">
    <text evidence="1">Belongs to the myoviridae tail sheath protein family.</text>
</comment>
<evidence type="ECO:0000313" key="5">
    <source>
        <dbReference type="EMBL" id="CCG42184.1"/>
    </source>
</evidence>
<keyword evidence="6" id="KW-1185">Reference proteome</keyword>
<accession>H8FUZ6</accession>
<feature type="domain" description="Phage tail sheath protein-like beta-sandwich" evidence="3">
    <location>
        <begin position="97"/>
        <end position="187"/>
    </location>
</feature>
<evidence type="ECO:0000256" key="1">
    <source>
        <dbReference type="ARBA" id="ARBA00008005"/>
    </source>
</evidence>
<dbReference type="STRING" id="1150626.PHAMO_340057"/>
<sequence>MSVPFNRIPSNLRVPLFYAEIDNSQASYFEQDNKVLLIGQKLAAGSALADTPILVSRTDEAIAQFGRGSMLARMHAVARAQDPVGEIWCIPLSDAAAGVAATGTVTVVGPASAAGTLTLYVAGQKVQIAVATADSVAQVATALAAAINAATDLPVTATAAAAIVSLTARHKGTLGNDVTLIPNRRGVLGGEAYPSGLSLTIAAMSGGSGDPALTGAIAAMGDEAYAHIIQPYTDSANLDAIRTEMGDISGRWSYARQLYGHVWSARRGTLGQQVAWGDSRNDPHVTVADIEPLVPQPVWEVAAAYGAQNAAALGVAPHRPTQTLALVGIDPAPAGSRRTMGERQSLLMHGVATTYVAGGVLRVERAVTTYRVNDWGVNDPSYLDVNTLVQLSYILQFLRGRVTQKYGRHALANDGKRIGPGVVTPNIVRGELVASYDELERDGIAENPEAFAANLIVERNATNPNRLDVLYPPDLVNQLRIFAVLAQFRLQYT</sequence>
<dbReference type="Pfam" id="PF04984">
    <property type="entry name" value="Phage_sheath_1"/>
    <property type="match status" value="1"/>
</dbReference>
<dbReference type="InterPro" id="IPR035089">
    <property type="entry name" value="Phage_sheath_subtilisin"/>
</dbReference>
<evidence type="ECO:0000259" key="4">
    <source>
        <dbReference type="Pfam" id="PF17482"/>
    </source>
</evidence>
<comment type="caution">
    <text evidence="5">The sequence shown here is derived from an EMBL/GenBank/DDBJ whole genome shotgun (WGS) entry which is preliminary data.</text>
</comment>
<evidence type="ECO:0000259" key="3">
    <source>
        <dbReference type="Pfam" id="PF17481"/>
    </source>
</evidence>